<feature type="signal peptide" evidence="1">
    <location>
        <begin position="1"/>
        <end position="22"/>
    </location>
</feature>
<proteinExistence type="predicted"/>
<keyword evidence="1" id="KW-0732">Signal</keyword>
<keyword evidence="3" id="KW-1185">Reference proteome</keyword>
<dbReference type="EMBL" id="JAGYPN010000004">
    <property type="protein sequence ID" value="MBS4224462.1"/>
    <property type="molecule type" value="Genomic_DNA"/>
</dbReference>
<evidence type="ECO:0000313" key="3">
    <source>
        <dbReference type="Proteomes" id="UP000676456"/>
    </source>
</evidence>
<evidence type="ECO:0000313" key="2">
    <source>
        <dbReference type="EMBL" id="MBS4224462.1"/>
    </source>
</evidence>
<evidence type="ECO:0000256" key="1">
    <source>
        <dbReference type="SAM" id="SignalP"/>
    </source>
</evidence>
<name>A0A942URU3_9BACI</name>
<protein>
    <recommendedName>
        <fullName evidence="4">Lipoprotein</fullName>
    </recommendedName>
</protein>
<reference evidence="2 3" key="1">
    <citation type="submission" date="2021-05" db="EMBL/GenBank/DDBJ databases">
        <title>Novel Bacillus species.</title>
        <authorList>
            <person name="Liu G."/>
        </authorList>
    </citation>
    <scope>NUCLEOTIDE SEQUENCE [LARGE SCALE GENOMIC DNA]</scope>
    <source>
        <strain evidence="2 3">FJAT-49682</strain>
    </source>
</reference>
<dbReference type="AlphaFoldDB" id="A0A942URU3"/>
<dbReference type="Proteomes" id="UP000676456">
    <property type="component" value="Unassembled WGS sequence"/>
</dbReference>
<dbReference type="RefSeq" id="WP_213099521.1">
    <property type="nucleotide sequence ID" value="NZ_JAGYPH010000004.1"/>
</dbReference>
<gene>
    <name evidence="2" type="ORF">KHA91_17275</name>
</gene>
<dbReference type="PROSITE" id="PS51257">
    <property type="entry name" value="PROKAR_LIPOPROTEIN"/>
    <property type="match status" value="1"/>
</dbReference>
<comment type="caution">
    <text evidence="2">The sequence shown here is derived from an EMBL/GenBank/DDBJ whole genome shotgun (WGS) entry which is preliminary data.</text>
</comment>
<evidence type="ECO:0008006" key="4">
    <source>
        <dbReference type="Google" id="ProtNLM"/>
    </source>
</evidence>
<organism evidence="2 3">
    <name type="scientific">Lederbergia citrea</name>
    <dbReference type="NCBI Taxonomy" id="2833581"/>
    <lineage>
        <taxon>Bacteria</taxon>
        <taxon>Bacillati</taxon>
        <taxon>Bacillota</taxon>
        <taxon>Bacilli</taxon>
        <taxon>Bacillales</taxon>
        <taxon>Bacillaceae</taxon>
        <taxon>Lederbergia</taxon>
    </lineage>
</organism>
<accession>A0A942URU3</accession>
<feature type="chain" id="PRO_5039679159" description="Lipoprotein" evidence="1">
    <location>
        <begin position="23"/>
        <end position="198"/>
    </location>
</feature>
<sequence length="198" mass="22129">MKKKFFRLGILVLAAFSLIACTNNNKKSTNTVSPSKLTEREQSLLFAITDQLFVFDFNVDQSYEQISVWVDKYEFGKKVEAPIIDMSSGVKDKGTIVFTTVNTTEDNKSIFNVSVNNAEGMSSGSNLEKVLTNVSIISGDIQEENTPIAGQMVLASMVFAKGEKVKDTISQDFYQDVNGHIDQIKDYDVVYLLMCEFK</sequence>